<name>A0A833J2N4_9HYPH</name>
<gene>
    <name evidence="1" type="ORF">F8B43_4403</name>
</gene>
<reference evidence="1 2" key="1">
    <citation type="submission" date="2019-10" db="EMBL/GenBank/DDBJ databases">
        <title>Draft Genome Sequence of the Caffeine Degrading Methylotroph Methylorubrum populi PINKEL.</title>
        <authorList>
            <person name="Dawson S.C."/>
            <person name="Zhang X."/>
            <person name="Wright M.E."/>
            <person name="Sharma G."/>
            <person name="Langner J.T."/>
            <person name="Ditty J.L."/>
            <person name="Subuyuj G.A."/>
        </authorList>
    </citation>
    <scope>NUCLEOTIDE SEQUENCE [LARGE SCALE GENOMIC DNA]</scope>
    <source>
        <strain evidence="1 2">Pinkel</strain>
    </source>
</reference>
<protein>
    <submittedName>
        <fullName evidence="1">Uncharacterized protein</fullName>
    </submittedName>
</protein>
<sequence length="43" mass="5128">MFFRVLAEGGDRWSPCRKSDSRKDFRRGTWQDFLPCQVSCETQ</sequence>
<proteinExistence type="predicted"/>
<dbReference type="AlphaFoldDB" id="A0A833J2N4"/>
<evidence type="ECO:0000313" key="1">
    <source>
        <dbReference type="EMBL" id="KAB7783109.1"/>
    </source>
</evidence>
<organism evidence="1 2">
    <name type="scientific">Methylorubrum populi</name>
    <dbReference type="NCBI Taxonomy" id="223967"/>
    <lineage>
        <taxon>Bacteria</taxon>
        <taxon>Pseudomonadati</taxon>
        <taxon>Pseudomonadota</taxon>
        <taxon>Alphaproteobacteria</taxon>
        <taxon>Hyphomicrobiales</taxon>
        <taxon>Methylobacteriaceae</taxon>
        <taxon>Methylorubrum</taxon>
    </lineage>
</organism>
<dbReference type="Proteomes" id="UP000469949">
    <property type="component" value="Unassembled WGS sequence"/>
</dbReference>
<comment type="caution">
    <text evidence="1">The sequence shown here is derived from an EMBL/GenBank/DDBJ whole genome shotgun (WGS) entry which is preliminary data.</text>
</comment>
<evidence type="ECO:0000313" key="2">
    <source>
        <dbReference type="Proteomes" id="UP000469949"/>
    </source>
</evidence>
<accession>A0A833J2N4</accession>
<dbReference type="EMBL" id="WEKV01000018">
    <property type="protein sequence ID" value="KAB7783109.1"/>
    <property type="molecule type" value="Genomic_DNA"/>
</dbReference>